<reference evidence="1 2" key="2">
    <citation type="journal article" date="2009" name="Proc. Natl. Acad. Sci. U.S.A.">
        <title>On the chimeric nature, thermophilic origin, and phylogenetic placement of the Thermotogales.</title>
        <authorList>
            <person name="Zhaxybayeva O."/>
            <person name="Swithers K.S."/>
            <person name="Lapierre P."/>
            <person name="Fournier G.P."/>
            <person name="Bickhart D.M."/>
            <person name="DeBoy R.T."/>
            <person name="Nelson K.E."/>
            <person name="Nesbo C.L."/>
            <person name="Doolittle W.F."/>
            <person name="Gogarten J.P."/>
            <person name="Noll K.M."/>
        </authorList>
    </citation>
    <scope>NUCLEOTIDE SEQUENCE [LARGE SCALE GENOMIC DNA]</scope>
    <source>
        <strain evidence="2">ATCC BAA-301 / DSM 14385 / NBRC 107922 / TMO</strain>
    </source>
</reference>
<accession>A8F7G4</accession>
<organism evidence="1 2">
    <name type="scientific">Pseudothermotoga lettingae (strain ATCC BAA-301 / DSM 14385 / NBRC 107922 / TMO)</name>
    <name type="common">Thermotoga lettingae</name>
    <dbReference type="NCBI Taxonomy" id="416591"/>
    <lineage>
        <taxon>Bacteria</taxon>
        <taxon>Thermotogati</taxon>
        <taxon>Thermotogota</taxon>
        <taxon>Thermotogae</taxon>
        <taxon>Thermotogales</taxon>
        <taxon>Thermotogaceae</taxon>
        <taxon>Pseudothermotoga</taxon>
    </lineage>
</organism>
<evidence type="ECO:0000313" key="1">
    <source>
        <dbReference type="EMBL" id="ABV34098.1"/>
    </source>
</evidence>
<dbReference type="KEGG" id="tle:Tlet_1542"/>
<dbReference type="HOGENOM" id="CLU_132644_0_0_0"/>
<keyword evidence="2" id="KW-1185">Reference proteome</keyword>
<evidence type="ECO:0000313" key="2">
    <source>
        <dbReference type="Proteomes" id="UP000002016"/>
    </source>
</evidence>
<gene>
    <name evidence="1" type="ordered locus">Tlet_1542</name>
</gene>
<dbReference type="AlphaFoldDB" id="A8F7G4"/>
<dbReference type="EMBL" id="CP000812">
    <property type="protein sequence ID" value="ABV34098.1"/>
    <property type="molecule type" value="Genomic_DNA"/>
</dbReference>
<sequence length="172" mass="19788" precursor="true">MGKVFVITLVLFSTLIFAQTQLQPIKPNIPFIPQLPTTVQESDLLGRYGSVWKIFWDGWEGTLVFQKDGKGYIEDENKSKYNLTYTILRNPQDNISGMTGPGYTGKKTNLGHRVVFFVDFANTPNNQQDDQRFDGYIFTQTLKTMKRAIAGITWWDNTPFGFYATYWYDIPG</sequence>
<dbReference type="RefSeq" id="WP_012003574.1">
    <property type="nucleotide sequence ID" value="NC_009828.1"/>
</dbReference>
<name>A8F7G4_PSELT</name>
<dbReference type="Proteomes" id="UP000002016">
    <property type="component" value="Chromosome"/>
</dbReference>
<reference evidence="1 2" key="1">
    <citation type="submission" date="2007-08" db="EMBL/GenBank/DDBJ databases">
        <title>Complete sequence of Thermotoga lettingae TMO.</title>
        <authorList>
            <consortium name="US DOE Joint Genome Institute"/>
            <person name="Copeland A."/>
            <person name="Lucas S."/>
            <person name="Lapidus A."/>
            <person name="Barry K."/>
            <person name="Glavina del Rio T."/>
            <person name="Dalin E."/>
            <person name="Tice H."/>
            <person name="Pitluck S."/>
            <person name="Foster B."/>
            <person name="Bruce D."/>
            <person name="Schmutz J."/>
            <person name="Larimer F."/>
            <person name="Land M."/>
            <person name="Hauser L."/>
            <person name="Kyrpides N."/>
            <person name="Mikhailova N."/>
            <person name="Nelson K."/>
            <person name="Gogarten J.P."/>
            <person name="Noll K."/>
            <person name="Richardson P."/>
        </authorList>
    </citation>
    <scope>NUCLEOTIDE SEQUENCE [LARGE SCALE GENOMIC DNA]</scope>
    <source>
        <strain evidence="2">ATCC BAA-301 / DSM 14385 / NBRC 107922 / TMO</strain>
    </source>
</reference>
<protein>
    <submittedName>
        <fullName evidence="1">Uncharacterized protein</fullName>
    </submittedName>
</protein>
<proteinExistence type="predicted"/>